<dbReference type="OrthoDB" id="840771at2759"/>
<dbReference type="PROSITE" id="PS00108">
    <property type="entry name" value="PROTEIN_KINASE_ST"/>
    <property type="match status" value="1"/>
</dbReference>
<evidence type="ECO:0000313" key="6">
    <source>
        <dbReference type="Proteomes" id="UP000007264"/>
    </source>
</evidence>
<dbReference type="Gene3D" id="1.10.510.10">
    <property type="entry name" value="Transferase(Phosphotransferase) domain 1"/>
    <property type="match status" value="1"/>
</dbReference>
<dbReference type="RefSeq" id="XP_005652033.1">
    <property type="nucleotide sequence ID" value="XM_005651976.1"/>
</dbReference>
<dbReference type="InterPro" id="IPR007461">
    <property type="entry name" value="Ysc84_actin-binding"/>
</dbReference>
<evidence type="ECO:0000256" key="2">
    <source>
        <dbReference type="SAM" id="MobiDB-lite"/>
    </source>
</evidence>
<feature type="region of interest" description="Disordered" evidence="2">
    <location>
        <begin position="283"/>
        <end position="329"/>
    </location>
</feature>
<dbReference type="GO" id="GO:0043539">
    <property type="term" value="F:protein serine/threonine kinase activator activity"/>
    <property type="evidence" value="ECO:0007669"/>
    <property type="project" value="InterPro"/>
</dbReference>
<dbReference type="PANTHER" id="PTHR48014">
    <property type="entry name" value="SERINE/THREONINE-PROTEIN KINASE FRAY2"/>
    <property type="match status" value="1"/>
</dbReference>
<evidence type="ECO:0000259" key="4">
    <source>
        <dbReference type="PROSITE" id="PS50011"/>
    </source>
</evidence>
<accession>I0ZA20</accession>
<feature type="compositionally biased region" description="Polar residues" evidence="2">
    <location>
        <begin position="315"/>
        <end position="324"/>
    </location>
</feature>
<comment type="similarity">
    <text evidence="1">Belongs to the protein kinase superfamily. STE Ser/Thr protein kinase family. STE20 subfamily.</text>
</comment>
<dbReference type="eggNOG" id="KOG0582">
    <property type="taxonomic scope" value="Eukaryota"/>
</dbReference>
<sequence length="608" mass="66808">MVLYLLMVYRAVVKASGEEVAVKLIDMEVLDETMELIVQEAVVMKRQRHVNLLELYAAFVCDHYLWMVMPFVSGGSLEALLTTGYPKGLREVEIATIMKQVLEALAYMHGRGVLHRDIKASNILVGRDGRVRLSDLGVAAKLERNFSGSQHSFASLERRNTFVGSPAYIAPELLTGSDEGYGLPADLYSFGVTLVEVAVGATPYVDLSFEEMAIKKVNCNAVPMLAVDAHGKRFSQEMGDVVAQCLQTQPDERPSAAHLLKHKFFRLAARDPQSLVRRLWNGVPTSHQDSSPHSADGAAAKENEEGLQHGKGSGWLSQDPSSHAGSELPETFDAAYGSMLIKRLLQHHMTQPESLQLEKAPMQDVLKTCGQETVLPWLLSAAISGCKGLFLGIGEMRGLGLQHLHGMGFLMGRMTGEDGLPVWSGPSYLEIASSRSGVGAGRIRTELVHILANDFTLQKFKAQNVSGTELALTDLGDDMTVEDVQEFIKTAQADNEHSYVLSLRAREGTTLSLLRLYGYAQPDHAANKRIYGKVVTPTDILEGRVPPPSAFSFKGFGQLVDDLHIVEEYAAGSVPPKFQRKSSQPRKAWRAYETVRGFHRFGSNNSRS</sequence>
<gene>
    <name evidence="5" type="ORF">COCSUDRAFT_39145</name>
</gene>
<dbReference type="GO" id="GO:0006611">
    <property type="term" value="P:protein export from nucleus"/>
    <property type="evidence" value="ECO:0007669"/>
    <property type="project" value="TreeGrafter"/>
</dbReference>
<dbReference type="AlphaFoldDB" id="I0ZA20"/>
<dbReference type="STRING" id="574566.I0ZA20"/>
<organism evidence="5 6">
    <name type="scientific">Coccomyxa subellipsoidea (strain C-169)</name>
    <name type="common">Green microalga</name>
    <dbReference type="NCBI Taxonomy" id="574566"/>
    <lineage>
        <taxon>Eukaryota</taxon>
        <taxon>Viridiplantae</taxon>
        <taxon>Chlorophyta</taxon>
        <taxon>core chlorophytes</taxon>
        <taxon>Trebouxiophyceae</taxon>
        <taxon>Trebouxiophyceae incertae sedis</taxon>
        <taxon>Coccomyxaceae</taxon>
        <taxon>Coccomyxa</taxon>
        <taxon>Coccomyxa subellipsoidea</taxon>
    </lineage>
</organism>
<feature type="compositionally biased region" description="Polar residues" evidence="2">
    <location>
        <begin position="283"/>
        <end position="293"/>
    </location>
</feature>
<dbReference type="GO" id="GO:0004672">
    <property type="term" value="F:protein kinase activity"/>
    <property type="evidence" value="ECO:0007669"/>
    <property type="project" value="InterPro"/>
</dbReference>
<dbReference type="InterPro" id="IPR000719">
    <property type="entry name" value="Prot_kinase_dom"/>
</dbReference>
<dbReference type="SMART" id="SM00220">
    <property type="entry name" value="S_TKc"/>
    <property type="match status" value="1"/>
</dbReference>
<dbReference type="EMBL" id="AGSI01000001">
    <property type="protein sequence ID" value="EIE27489.1"/>
    <property type="molecule type" value="Genomic_DNA"/>
</dbReference>
<evidence type="ECO:0000256" key="3">
    <source>
        <dbReference type="SAM" id="SignalP"/>
    </source>
</evidence>
<dbReference type="GO" id="GO:0005524">
    <property type="term" value="F:ATP binding"/>
    <property type="evidence" value="ECO:0007669"/>
    <property type="project" value="InterPro"/>
</dbReference>
<dbReference type="InterPro" id="IPR011009">
    <property type="entry name" value="Kinase-like_dom_sf"/>
</dbReference>
<dbReference type="GeneID" id="17045504"/>
<dbReference type="PANTHER" id="PTHR48014:SF21">
    <property type="entry name" value="SERINE_THREONINE-PROTEIN KINASE FRAY2"/>
    <property type="match status" value="1"/>
</dbReference>
<feature type="signal peptide" evidence="3">
    <location>
        <begin position="1"/>
        <end position="17"/>
    </location>
</feature>
<comment type="caution">
    <text evidence="5">The sequence shown here is derived from an EMBL/GenBank/DDBJ whole genome shotgun (WGS) entry which is preliminary data.</text>
</comment>
<feature type="chain" id="PRO_5003636856" evidence="3">
    <location>
        <begin position="18"/>
        <end position="608"/>
    </location>
</feature>
<dbReference type="GO" id="GO:1902554">
    <property type="term" value="C:serine/threonine protein kinase complex"/>
    <property type="evidence" value="ECO:0007669"/>
    <property type="project" value="TreeGrafter"/>
</dbReference>
<evidence type="ECO:0000313" key="5">
    <source>
        <dbReference type="EMBL" id="EIE27489.1"/>
    </source>
</evidence>
<reference evidence="5 6" key="1">
    <citation type="journal article" date="2012" name="Genome Biol.">
        <title>The genome of the polar eukaryotic microalga coccomyxa subellipsoidea reveals traits of cold adaptation.</title>
        <authorList>
            <person name="Blanc G."/>
            <person name="Agarkova I."/>
            <person name="Grimwood J."/>
            <person name="Kuo A."/>
            <person name="Brueggeman A."/>
            <person name="Dunigan D."/>
            <person name="Gurnon J."/>
            <person name="Ladunga I."/>
            <person name="Lindquist E."/>
            <person name="Lucas S."/>
            <person name="Pangilinan J."/>
            <person name="Proschold T."/>
            <person name="Salamov A."/>
            <person name="Schmutz J."/>
            <person name="Weeks D."/>
            <person name="Yamada T."/>
            <person name="Claverie J.M."/>
            <person name="Grigoriev I."/>
            <person name="Van Etten J."/>
            <person name="Lomsadze A."/>
            <person name="Borodovsky M."/>
        </authorList>
    </citation>
    <scope>NUCLEOTIDE SEQUENCE [LARGE SCALE GENOMIC DNA]</scope>
    <source>
        <strain evidence="5 6">C-169</strain>
    </source>
</reference>
<dbReference type="Proteomes" id="UP000007264">
    <property type="component" value="Unassembled WGS sequence"/>
</dbReference>
<proteinExistence type="inferred from homology"/>
<dbReference type="Pfam" id="PF04366">
    <property type="entry name" value="Ysc84"/>
    <property type="match status" value="1"/>
</dbReference>
<evidence type="ECO:0000256" key="1">
    <source>
        <dbReference type="ARBA" id="ARBA00008874"/>
    </source>
</evidence>
<dbReference type="Pfam" id="PF00069">
    <property type="entry name" value="Pkinase"/>
    <property type="match status" value="1"/>
</dbReference>
<protein>
    <submittedName>
        <fullName evidence="5">Kinase-like protein</fullName>
    </submittedName>
</protein>
<dbReference type="KEGG" id="csl:COCSUDRAFT_39145"/>
<dbReference type="InterPro" id="IPR047173">
    <property type="entry name" value="STRAD_A/B-like"/>
</dbReference>
<dbReference type="InterPro" id="IPR008271">
    <property type="entry name" value="Ser/Thr_kinase_AS"/>
</dbReference>
<feature type="domain" description="Protein kinase" evidence="4">
    <location>
        <begin position="1"/>
        <end position="265"/>
    </location>
</feature>
<dbReference type="PROSITE" id="PS50011">
    <property type="entry name" value="PROTEIN_KINASE_DOM"/>
    <property type="match status" value="1"/>
</dbReference>
<keyword evidence="3" id="KW-0732">Signal</keyword>
<dbReference type="SUPFAM" id="SSF56112">
    <property type="entry name" value="Protein kinase-like (PK-like)"/>
    <property type="match status" value="1"/>
</dbReference>
<name>I0ZA20_COCSC</name>
<feature type="compositionally biased region" description="Basic and acidic residues" evidence="2">
    <location>
        <begin position="299"/>
        <end position="308"/>
    </location>
</feature>
<keyword evidence="6" id="KW-1185">Reference proteome</keyword>